<dbReference type="SUPFAM" id="SSF81301">
    <property type="entry name" value="Nucleotidyltransferase"/>
    <property type="match status" value="1"/>
</dbReference>
<evidence type="ECO:0000313" key="2">
    <source>
        <dbReference type="EMBL" id="ACB32921.1"/>
    </source>
</evidence>
<protein>
    <submittedName>
        <fullName evidence="2">DNA polymerase beta domain protein region</fullName>
    </submittedName>
</protein>
<dbReference type="Gene3D" id="3.30.460.10">
    <property type="entry name" value="Beta Polymerase, domain 2"/>
    <property type="match status" value="1"/>
</dbReference>
<dbReference type="Proteomes" id="UP000001693">
    <property type="component" value="Chromosome"/>
</dbReference>
<organism evidence="2 3">
    <name type="scientific">Leptothrix cholodnii (strain ATCC 51168 / LMG 8142 / SP-6)</name>
    <name type="common">Leptothrix discophora (strain SP-6)</name>
    <dbReference type="NCBI Taxonomy" id="395495"/>
    <lineage>
        <taxon>Bacteria</taxon>
        <taxon>Pseudomonadati</taxon>
        <taxon>Pseudomonadota</taxon>
        <taxon>Betaproteobacteria</taxon>
        <taxon>Burkholderiales</taxon>
        <taxon>Sphaerotilaceae</taxon>
        <taxon>Leptothrix</taxon>
    </lineage>
</organism>
<dbReference type="EMBL" id="CP001013">
    <property type="protein sequence ID" value="ACB32921.1"/>
    <property type="molecule type" value="Genomic_DNA"/>
</dbReference>
<dbReference type="InterPro" id="IPR002934">
    <property type="entry name" value="Polymerase_NTP_transf_dom"/>
</dbReference>
<dbReference type="STRING" id="395495.Lcho_0646"/>
<accession>B1XZS5</accession>
<sequence>MRLTDDQRKAIVSITADLAGGDARVRLFGSRVHDDLRGGDIDLLIECPRPIERPVRLATQITARLQRALGDRKIDVLVVDPQTPLEPVHHAARAQGILL</sequence>
<dbReference type="RefSeq" id="WP_012345683.1">
    <property type="nucleotide sequence ID" value="NC_010524.1"/>
</dbReference>
<dbReference type="OrthoDB" id="14556at2"/>
<dbReference type="AlphaFoldDB" id="B1XZS5"/>
<gene>
    <name evidence="2" type="ordered locus">Lcho_0646</name>
</gene>
<dbReference type="InterPro" id="IPR043519">
    <property type="entry name" value="NT_sf"/>
</dbReference>
<dbReference type="GO" id="GO:0016779">
    <property type="term" value="F:nucleotidyltransferase activity"/>
    <property type="evidence" value="ECO:0007669"/>
    <property type="project" value="InterPro"/>
</dbReference>
<name>B1XZS5_LEPCP</name>
<dbReference type="eggNOG" id="COG1708">
    <property type="taxonomic scope" value="Bacteria"/>
</dbReference>
<reference evidence="2 3" key="1">
    <citation type="submission" date="2008-03" db="EMBL/GenBank/DDBJ databases">
        <title>Complete sequence of Leptothrix cholodnii SP-6.</title>
        <authorList>
            <consortium name="US DOE Joint Genome Institute"/>
            <person name="Copeland A."/>
            <person name="Lucas S."/>
            <person name="Lapidus A."/>
            <person name="Glavina del Rio T."/>
            <person name="Dalin E."/>
            <person name="Tice H."/>
            <person name="Bruce D."/>
            <person name="Goodwin L."/>
            <person name="Pitluck S."/>
            <person name="Chertkov O."/>
            <person name="Brettin T."/>
            <person name="Detter J.C."/>
            <person name="Han C."/>
            <person name="Kuske C.R."/>
            <person name="Schmutz J."/>
            <person name="Larimer F."/>
            <person name="Land M."/>
            <person name="Hauser L."/>
            <person name="Kyrpides N."/>
            <person name="Lykidis A."/>
            <person name="Emerson D."/>
            <person name="Richardson P."/>
        </authorList>
    </citation>
    <scope>NUCLEOTIDE SEQUENCE [LARGE SCALE GENOMIC DNA]</scope>
    <source>
        <strain evidence="3">ATCC 51168 / LMG 8142 / SP-6</strain>
    </source>
</reference>
<dbReference type="Pfam" id="PF01909">
    <property type="entry name" value="NTP_transf_2"/>
    <property type="match status" value="1"/>
</dbReference>
<feature type="domain" description="Polymerase nucleotidyl transferase" evidence="1">
    <location>
        <begin position="11"/>
        <end position="77"/>
    </location>
</feature>
<dbReference type="HOGENOM" id="CLU_164558_1_1_4"/>
<evidence type="ECO:0000313" key="3">
    <source>
        <dbReference type="Proteomes" id="UP000001693"/>
    </source>
</evidence>
<evidence type="ECO:0000259" key="1">
    <source>
        <dbReference type="Pfam" id="PF01909"/>
    </source>
</evidence>
<dbReference type="KEGG" id="lch:Lcho_0646"/>
<proteinExistence type="predicted"/>
<keyword evidence="3" id="KW-1185">Reference proteome</keyword>